<comment type="caution">
    <text evidence="3">The sequence shown here is derived from an EMBL/GenBank/DDBJ whole genome shotgun (WGS) entry which is preliminary data.</text>
</comment>
<feature type="region of interest" description="Disordered" evidence="2">
    <location>
        <begin position="81"/>
        <end position="118"/>
    </location>
</feature>
<feature type="compositionally biased region" description="Polar residues" evidence="2">
    <location>
        <begin position="81"/>
        <end position="97"/>
    </location>
</feature>
<feature type="coiled-coil region" evidence="1">
    <location>
        <begin position="215"/>
        <end position="435"/>
    </location>
</feature>
<dbReference type="AlphaFoldDB" id="A0A3S3P0M8"/>
<evidence type="ECO:0000313" key="4">
    <source>
        <dbReference type="Proteomes" id="UP000285301"/>
    </source>
</evidence>
<gene>
    <name evidence="3" type="ORF">B4U79_17680</name>
</gene>
<protein>
    <submittedName>
        <fullName evidence="3">Golgin subfamily A member 3-like protein</fullName>
    </submittedName>
</protein>
<dbReference type="PANTHER" id="PTHR46753">
    <property type="entry name" value="FYVE AND COILED-COIL DOMAIN-CONTAINING PROTEIN 1"/>
    <property type="match status" value="1"/>
</dbReference>
<dbReference type="OrthoDB" id="6512270at2759"/>
<feature type="coiled-coil region" evidence="1">
    <location>
        <begin position="757"/>
        <end position="826"/>
    </location>
</feature>
<dbReference type="SUPFAM" id="SSF57997">
    <property type="entry name" value="Tropomyosin"/>
    <property type="match status" value="1"/>
</dbReference>
<dbReference type="STRING" id="1965070.A0A3S3P0M8"/>
<dbReference type="PANTHER" id="PTHR46753:SF3">
    <property type="entry name" value="PDZ DOMAIN-CONTAINING PROTEIN"/>
    <property type="match status" value="1"/>
</dbReference>
<feature type="coiled-coil region" evidence="1">
    <location>
        <begin position="874"/>
        <end position="1098"/>
    </location>
</feature>
<evidence type="ECO:0000256" key="2">
    <source>
        <dbReference type="SAM" id="MobiDB-lite"/>
    </source>
</evidence>
<name>A0A3S3P0M8_9ACAR</name>
<dbReference type="Gene3D" id="1.10.287.1490">
    <property type="match status" value="2"/>
</dbReference>
<feature type="coiled-coil region" evidence="1">
    <location>
        <begin position="574"/>
        <end position="722"/>
    </location>
</feature>
<dbReference type="Proteomes" id="UP000285301">
    <property type="component" value="Unassembled WGS sequence"/>
</dbReference>
<feature type="compositionally biased region" description="Basic residues" evidence="2">
    <location>
        <begin position="106"/>
        <end position="118"/>
    </location>
</feature>
<accession>A0A3S3P0M8</accession>
<organism evidence="3 4">
    <name type="scientific">Dinothrombium tinctorium</name>
    <dbReference type="NCBI Taxonomy" id="1965070"/>
    <lineage>
        <taxon>Eukaryota</taxon>
        <taxon>Metazoa</taxon>
        <taxon>Ecdysozoa</taxon>
        <taxon>Arthropoda</taxon>
        <taxon>Chelicerata</taxon>
        <taxon>Arachnida</taxon>
        <taxon>Acari</taxon>
        <taxon>Acariformes</taxon>
        <taxon>Trombidiformes</taxon>
        <taxon>Prostigmata</taxon>
        <taxon>Anystina</taxon>
        <taxon>Parasitengona</taxon>
        <taxon>Trombidioidea</taxon>
        <taxon>Trombidiidae</taxon>
        <taxon>Dinothrombium</taxon>
    </lineage>
</organism>
<keyword evidence="1" id="KW-0175">Coiled coil</keyword>
<keyword evidence="4" id="KW-1185">Reference proteome</keyword>
<dbReference type="EMBL" id="NCKU01002453">
    <property type="protein sequence ID" value="RWS09558.1"/>
    <property type="molecule type" value="Genomic_DNA"/>
</dbReference>
<evidence type="ECO:0000313" key="3">
    <source>
        <dbReference type="EMBL" id="RWS09558.1"/>
    </source>
</evidence>
<sequence length="1153" mass="133314">MSQNSDCNHSLPHSSSTLKSLANASQTLSVKESTIGLSNKLNRGHLDASVSSSMPNASVTDLVQYPPDIISTTIERKSSNPFWNFSSETANDSTQPRLKSIPNSQKNRKLKSKNKTKASHNCKEEMKCEDACPEEPKVSHSRCSDDISVMSAISEVDSACFDPKFEFRSVAVQYEETKKLNEYIQVNISDSGPVFELKRENANLKGRLESVNYVVEEMSKERSNIQAKIHSLEKEIRTKNNEYNELVNAKQRLLVENEDLKAGLSKWETIVADYQEVIESKITEVNGLKEDLNVVESENERLKIVSEQFKADIEAKENDLKYLRNQLSDKNLELENMSKKVIRLQDDIKYLNNEIDAKCEQRDQYLNEMSKLQSRLTEVQQKMISEQTDALNMKAILEKVQSENYSLKQEVIRVKQKAYEEKQALIKNLEGIEADLLERGAVTQILSAINSDNFSTPTNLTVSPVESEINVLKKQIEELKSLNSCLVHDKQILTNRVETLQKSLSDREFDLSTAKCQNNEVETKLKGMKSELKTLRDFNELLRKEKVACEEKLTLLVRDNKMLENSTLSLKDNVEKQERTIRQMRGELVAKEKKLEINEKDKFKLENMISIKEDELRSLKELLNKTAQENSSAKYYEIQIKKNELEMVVDSLTKELKSLQIKFDNEKTLMEEEKSQMRAFIDSLQKDNDSLKNELTLIKDENNQLKNSLDELHKEKEHFKNLSRSIETTSGPLEENNIHLNNLKTDADKIRCLQSNFKLALRKYKETKQALKEIELRYQTHIAQSSVKDSVETQTEDHCEELNRSLHEARDEIENLKMTIVEKQRIIDENEKIILNFEHEKGKITNTEDSTLKQQISSLESIVFSRNAEVSELNSMLRDNEQRYNEEILKLNKKIESLEEELKKERALLKDLRRCVFIEKRENSRLQRDLNSLKKALTDSNQIADKRKQDFAQLESKFEEQKQIEAKLRSEIENLTALLNKAKNDFENLKAESQQSQRKDSTLMQEVLNLSLSLKEKTQQIQSLKLDMDGIQKRLESEKKGLTDKMDRLQNEYDQLKNELNAARKEKFVYQSKVGELRAALKTSVEQNKKLAARLEKNELLTNEANNDFINKILSQNHSCGDGKKPLIDLQSCVQSLKLEMESLQQQMKEYDN</sequence>
<reference evidence="3 4" key="1">
    <citation type="journal article" date="2018" name="Gigascience">
        <title>Genomes of trombidid mites reveal novel predicted allergens and laterally-transferred genes associated with secondary metabolism.</title>
        <authorList>
            <person name="Dong X."/>
            <person name="Chaisiri K."/>
            <person name="Xia D."/>
            <person name="Armstrong S.D."/>
            <person name="Fang Y."/>
            <person name="Donnelly M.J."/>
            <person name="Kadowaki T."/>
            <person name="McGarry J.W."/>
            <person name="Darby A.C."/>
            <person name="Makepeace B.L."/>
        </authorList>
    </citation>
    <scope>NUCLEOTIDE SEQUENCE [LARGE SCALE GENOMIC DNA]</scope>
    <source>
        <strain evidence="3">UoL-WK</strain>
    </source>
</reference>
<proteinExistence type="predicted"/>
<evidence type="ECO:0000256" key="1">
    <source>
        <dbReference type="SAM" id="Coils"/>
    </source>
</evidence>